<feature type="compositionally biased region" description="Polar residues" evidence="1">
    <location>
        <begin position="326"/>
        <end position="337"/>
    </location>
</feature>
<feature type="compositionally biased region" description="Polar residues" evidence="1">
    <location>
        <begin position="448"/>
        <end position="462"/>
    </location>
</feature>
<feature type="region of interest" description="Disordered" evidence="1">
    <location>
        <begin position="603"/>
        <end position="761"/>
    </location>
</feature>
<feature type="region of interest" description="Disordered" evidence="1">
    <location>
        <begin position="137"/>
        <end position="207"/>
    </location>
</feature>
<feature type="region of interest" description="Disordered" evidence="1">
    <location>
        <begin position="420"/>
        <end position="532"/>
    </location>
</feature>
<dbReference type="FunCoup" id="A0A6Q2ZC30">
    <property type="interactions" value="785"/>
</dbReference>
<feature type="compositionally biased region" description="Polar residues" evidence="1">
    <location>
        <begin position="470"/>
        <end position="483"/>
    </location>
</feature>
<feature type="compositionally biased region" description="Basic residues" evidence="1">
    <location>
        <begin position="934"/>
        <end position="943"/>
    </location>
</feature>
<reference evidence="2" key="2">
    <citation type="submission" date="2020-02" db="EMBL/GenBank/DDBJ databases">
        <title>Esox lucius (northern pike) genome, fEsoLuc1, primary haplotype.</title>
        <authorList>
            <person name="Myers G."/>
            <person name="Karagic N."/>
            <person name="Meyer A."/>
            <person name="Pippel M."/>
            <person name="Reichard M."/>
            <person name="Winkler S."/>
            <person name="Tracey A."/>
            <person name="Sims Y."/>
            <person name="Howe K."/>
            <person name="Rhie A."/>
            <person name="Formenti G."/>
            <person name="Durbin R."/>
            <person name="Fedrigo O."/>
            <person name="Jarvis E.D."/>
        </authorList>
    </citation>
    <scope>NUCLEOTIDE SEQUENCE [LARGE SCALE GENOMIC DNA]</scope>
</reference>
<dbReference type="Ensembl" id="ENSELUT00000068152.2">
    <property type="protein sequence ID" value="ENSELUP00000075418.2"/>
    <property type="gene ID" value="ENSELUG00000017134.3"/>
</dbReference>
<dbReference type="Pfam" id="PF15273">
    <property type="entry name" value="NHS"/>
    <property type="match status" value="1"/>
</dbReference>
<reference evidence="2" key="4">
    <citation type="submission" date="2025-09" db="UniProtKB">
        <authorList>
            <consortium name="Ensembl"/>
        </authorList>
    </citation>
    <scope>IDENTIFICATION</scope>
</reference>
<dbReference type="InterPro" id="IPR024845">
    <property type="entry name" value="NHS-like"/>
</dbReference>
<feature type="compositionally biased region" description="Polar residues" evidence="1">
    <location>
        <begin position="143"/>
        <end position="156"/>
    </location>
</feature>
<sequence>MSRRNSAGDLVPRDISEILAREGKAQRGQKKAGGSLGQAFSWLKGTKRKKNVSNEQNRIGSVIGATEGNGTKHGHQIQDSPKAGPKAQDEQRRLAVHYTASSQYQENVFVEGRRPQHIEDLHTEALQGLKILQQEAEHGNGGNFQDNHGNAGVQSEQDADSQDREGPEESRNSADNSSSASSRPVLTAQGSTFKPLNPVKRPEKAKKRIRRTTIMGIPQQIHRELALRRESAYEVPSPITNAPDIQSSDDQPDIVVIPTIDGETSRTNQDGARVHLSNLEACREEQLLRRHLQNVYREDQGFTPHRGLNSHLSPTQRPKSLAVPGMTSSAGTPSFLQEPQGPVMSISPQATYLSKIIPNAYLPASVEVIQISRSTSRGNNSNHSVSKSSVASGSSASPASSRTSGGDGCCDDGDCISHGGSSSHDDGSTATPHSVTSGSSLSHSQSSETMKSNSSALSSTKGSFGPANPQVVSLTGQERQPQQPDGGDKHLASLKTSKGSIIATGQGRSESGLSGSLSAGDTSDTGGDSHRFSRSLSIIKTKMPPAPPRRTNSLHHEKIMKRRPQELVPIRDLRHSMGREVNAGKDTGQVTIEISKDLYKQITKSSVPGSNTSEDTRSSTTSSPLSPMQASLGGSEAPERPESISTSPQKAQSEGGKFDRTMSPSSGYSSQSGTPTLSPKGICPSAPTGKQKKPTKPERSGSRASASSSLTSLSSVTSEHVNEDTSKNNPSPPQQVCPPLADMKSKTLAPGTQDKSPISMEIKKLLNIPAPPNVKAPSPPPPETWAHNRLTIELLCPPPSHSINSLAQLQEQQELKDTNLLELQQEAQNKDSKECQGLMAEQATIEEVVLTTLQSRDNSFKKIKPTSEQLPEIHKCLTKDQGRPVLIPEREEASAEVQKQSCSVAENQDQEVKHEKQGEISLAMIRKKEPPPVMKKRNPRPHRKDPEVQTAAASQQLVDSTTDVDSIRKSEMFFLQTEAEVVKKVAVVAKEVKVVTKQVEVEAKEVKVVTKQFEVEVVANEVEVVSKQLEVGVVAEEVEGQNAFENTTEECPTKPEPSMQTLGSLELPKVDKVSPPASPPPAHHPPPPPSKTPPSSVSTLLPEMNQGVIEEVQVVESNWPPPPPPEEPPDSVFDEPDEMAFPPPPPPFITDSLADKVESGDTVVDAQKTSTEALGVWEDKETLAGETGNVETAGLLPNLAPIDIKEDRPDVIVVYSNPDANSTDEIPSDNLTVVLSNEKDPEVNQLSSTPINMEEVTPESKETYPESQVLMPPPHKTPIPPITTAPGPTSNVPPPLSINIPLPPP</sequence>
<feature type="region of interest" description="Disordered" evidence="1">
    <location>
        <begin position="21"/>
        <end position="108"/>
    </location>
</feature>
<feature type="compositionally biased region" description="Low complexity" evidence="1">
    <location>
        <begin position="173"/>
        <end position="183"/>
    </location>
</feature>
<feature type="compositionally biased region" description="Basic and acidic residues" evidence="1">
    <location>
        <begin position="161"/>
        <end position="172"/>
    </location>
</feature>
<feature type="compositionally biased region" description="Low complexity" evidence="1">
    <location>
        <begin position="1093"/>
        <end position="1102"/>
    </location>
</feature>
<feature type="compositionally biased region" description="Polar residues" evidence="1">
    <location>
        <begin position="643"/>
        <end position="652"/>
    </location>
</feature>
<evidence type="ECO:0000313" key="3">
    <source>
        <dbReference type="Proteomes" id="UP000265140"/>
    </source>
</evidence>
<protein>
    <recommendedName>
        <fullName evidence="4">KIAA1522</fullName>
    </recommendedName>
</protein>
<reference evidence="2" key="3">
    <citation type="submission" date="2025-08" db="UniProtKB">
        <authorList>
            <consortium name="Ensembl"/>
        </authorList>
    </citation>
    <scope>IDENTIFICATION</scope>
</reference>
<feature type="compositionally biased region" description="Low complexity" evidence="1">
    <location>
        <begin position="505"/>
        <end position="526"/>
    </location>
</feature>
<feature type="compositionally biased region" description="Pro residues" evidence="1">
    <location>
        <begin position="1291"/>
        <end position="1305"/>
    </location>
</feature>
<dbReference type="InParanoid" id="A0A6Q2ZC30"/>
<dbReference type="Bgee" id="ENSELUG00000017134">
    <property type="expression patterns" value="Expressed in camera-type eye and 12 other cell types or tissues"/>
</dbReference>
<dbReference type="PANTHER" id="PTHR23039:SF6">
    <property type="entry name" value="SIMILAR TO MKIAA1522 PROTEIN"/>
    <property type="match status" value="1"/>
</dbReference>
<evidence type="ECO:0008006" key="4">
    <source>
        <dbReference type="Google" id="ProtNLM"/>
    </source>
</evidence>
<feature type="compositionally biased region" description="Acidic residues" evidence="1">
    <location>
        <begin position="1127"/>
        <end position="1138"/>
    </location>
</feature>
<dbReference type="OMA" id="LLCRHKS"/>
<feature type="compositionally biased region" description="Polar residues" evidence="1">
    <location>
        <begin position="898"/>
        <end position="907"/>
    </location>
</feature>
<feature type="region of interest" description="Disordered" evidence="1">
    <location>
        <begin position="1040"/>
        <end position="1149"/>
    </location>
</feature>
<feature type="compositionally biased region" description="Pro residues" evidence="1">
    <location>
        <begin position="1271"/>
        <end position="1283"/>
    </location>
</feature>
<organism evidence="2 3">
    <name type="scientific">Esox lucius</name>
    <name type="common">Northern pike</name>
    <dbReference type="NCBI Taxonomy" id="8010"/>
    <lineage>
        <taxon>Eukaryota</taxon>
        <taxon>Metazoa</taxon>
        <taxon>Chordata</taxon>
        <taxon>Craniata</taxon>
        <taxon>Vertebrata</taxon>
        <taxon>Euteleostomi</taxon>
        <taxon>Actinopterygii</taxon>
        <taxon>Neopterygii</taxon>
        <taxon>Teleostei</taxon>
        <taxon>Protacanthopterygii</taxon>
        <taxon>Esociformes</taxon>
        <taxon>Esocidae</taxon>
        <taxon>Esox</taxon>
    </lineage>
</organism>
<feature type="region of interest" description="Disordered" evidence="1">
    <location>
        <begin position="374"/>
        <end position="407"/>
    </location>
</feature>
<proteinExistence type="predicted"/>
<name>A0A6Q2ZC30_ESOLU</name>
<feature type="compositionally biased region" description="Low complexity" evidence="1">
    <location>
        <begin position="702"/>
        <end position="718"/>
    </location>
</feature>
<feature type="compositionally biased region" description="Low complexity" evidence="1">
    <location>
        <begin position="663"/>
        <end position="676"/>
    </location>
</feature>
<dbReference type="PANTHER" id="PTHR23039">
    <property type="entry name" value="NANCE-HORAN SYNDROME PROTEIN"/>
    <property type="match status" value="1"/>
</dbReference>
<keyword evidence="3" id="KW-1185">Reference proteome</keyword>
<feature type="region of interest" description="Disordered" evidence="1">
    <location>
        <begin position="1239"/>
        <end position="1305"/>
    </location>
</feature>
<dbReference type="Proteomes" id="UP000265140">
    <property type="component" value="Chromosome 10"/>
</dbReference>
<feature type="compositionally biased region" description="Pro residues" evidence="1">
    <location>
        <begin position="1076"/>
        <end position="1092"/>
    </location>
</feature>
<feature type="compositionally biased region" description="Polar residues" evidence="1">
    <location>
        <begin position="951"/>
        <end position="962"/>
    </location>
</feature>
<evidence type="ECO:0000256" key="1">
    <source>
        <dbReference type="SAM" id="MobiDB-lite"/>
    </source>
</evidence>
<feature type="compositionally biased region" description="Low complexity" evidence="1">
    <location>
        <begin position="434"/>
        <end position="447"/>
    </location>
</feature>
<feature type="region of interest" description="Disordered" evidence="1">
    <location>
        <begin position="898"/>
        <end position="962"/>
    </location>
</feature>
<dbReference type="GO" id="GO:0030154">
    <property type="term" value="P:cell differentiation"/>
    <property type="evidence" value="ECO:0007669"/>
    <property type="project" value="TreeGrafter"/>
</dbReference>
<feature type="compositionally biased region" description="Low complexity" evidence="1">
    <location>
        <begin position="610"/>
        <end position="627"/>
    </location>
</feature>
<accession>A0A6Q2ZC30</accession>
<evidence type="ECO:0000313" key="2">
    <source>
        <dbReference type="Ensembl" id="ENSELUP00000075418.2"/>
    </source>
</evidence>
<feature type="region of interest" description="Disordered" evidence="1">
    <location>
        <begin position="301"/>
        <end position="341"/>
    </location>
</feature>
<feature type="compositionally biased region" description="Low complexity" evidence="1">
    <location>
        <begin position="378"/>
        <end position="404"/>
    </location>
</feature>
<dbReference type="GeneTree" id="ENSGT00950000182963"/>
<reference evidence="3" key="1">
    <citation type="journal article" date="2014" name="PLoS ONE">
        <title>The genome and linkage map of the northern pike (Esox lucius): conserved synteny revealed between the salmonid sister group and the Neoteleostei.</title>
        <authorList>
            <person name="Rondeau E.B."/>
            <person name="Minkley D.R."/>
            <person name="Leong J.S."/>
            <person name="Messmer A.M."/>
            <person name="Jantzen J.R."/>
            <person name="von Schalburg K.R."/>
            <person name="Lemon C."/>
            <person name="Bird N.H."/>
            <person name="Koop B.F."/>
        </authorList>
    </citation>
    <scope>NUCLEOTIDE SEQUENCE</scope>
</reference>